<dbReference type="Proteomes" id="UP000005408">
    <property type="component" value="Unassembled WGS sequence"/>
</dbReference>
<feature type="transmembrane region" description="Helical" evidence="1">
    <location>
        <begin position="89"/>
        <end position="112"/>
    </location>
</feature>
<reference evidence="2" key="1">
    <citation type="submission" date="2022-08" db="UniProtKB">
        <authorList>
            <consortium name="EnsemblMetazoa"/>
        </authorList>
    </citation>
    <scope>IDENTIFICATION</scope>
    <source>
        <strain evidence="2">05x7-T-G4-1.051#20</strain>
    </source>
</reference>
<keyword evidence="3" id="KW-1185">Reference proteome</keyword>
<protein>
    <submittedName>
        <fullName evidence="2">Uncharacterized protein</fullName>
    </submittedName>
</protein>
<dbReference type="EnsemblMetazoa" id="G6348.1">
    <property type="protein sequence ID" value="G6348.1:cds"/>
    <property type="gene ID" value="G6348"/>
</dbReference>
<evidence type="ECO:0000313" key="2">
    <source>
        <dbReference type="EnsemblMetazoa" id="G6348.1:cds"/>
    </source>
</evidence>
<feature type="transmembrane region" description="Helical" evidence="1">
    <location>
        <begin position="124"/>
        <end position="148"/>
    </location>
</feature>
<keyword evidence="1" id="KW-1133">Transmembrane helix</keyword>
<accession>A0A8W8NLB8</accession>
<sequence>MRCPKTGFTQLKIASLVVGGMAIITHITAVAYPEWDGIDAEWRPAASVSKPIKAYGSLWDFTLDKDETRKFFYKPENIKHMDTGWKRPIILMTTTGIAAGVIGEGLIVLTALLEKCTKNFFVHLCAKMLAVISILCASFECLMGAILYKYNYTKHEAPKSLNINWHLPYGDHVLRAGFYLECSAGGLFILTLLLTVLDIMYYEKKETVAISPVVDEEKPKNVGKDKTINENQKKGEKLVLEDVTEEKLEKKK</sequence>
<name>A0A8W8NLB8_MAGGI</name>
<dbReference type="AlphaFoldDB" id="A0A8W8NLB8"/>
<evidence type="ECO:0000313" key="3">
    <source>
        <dbReference type="Proteomes" id="UP000005408"/>
    </source>
</evidence>
<proteinExistence type="predicted"/>
<evidence type="ECO:0000256" key="1">
    <source>
        <dbReference type="SAM" id="Phobius"/>
    </source>
</evidence>
<keyword evidence="1" id="KW-0472">Membrane</keyword>
<feature type="transmembrane region" description="Helical" evidence="1">
    <location>
        <begin position="12"/>
        <end position="32"/>
    </location>
</feature>
<feature type="transmembrane region" description="Helical" evidence="1">
    <location>
        <begin position="176"/>
        <end position="197"/>
    </location>
</feature>
<keyword evidence="1" id="KW-0812">Transmembrane</keyword>
<organism evidence="2 3">
    <name type="scientific">Magallana gigas</name>
    <name type="common">Pacific oyster</name>
    <name type="synonym">Crassostrea gigas</name>
    <dbReference type="NCBI Taxonomy" id="29159"/>
    <lineage>
        <taxon>Eukaryota</taxon>
        <taxon>Metazoa</taxon>
        <taxon>Spiralia</taxon>
        <taxon>Lophotrochozoa</taxon>
        <taxon>Mollusca</taxon>
        <taxon>Bivalvia</taxon>
        <taxon>Autobranchia</taxon>
        <taxon>Pteriomorphia</taxon>
        <taxon>Ostreida</taxon>
        <taxon>Ostreoidea</taxon>
        <taxon>Ostreidae</taxon>
        <taxon>Magallana</taxon>
    </lineage>
</organism>
<dbReference type="Gene3D" id="1.20.140.150">
    <property type="match status" value="1"/>
</dbReference>